<protein>
    <submittedName>
        <fullName evidence="2">Uncharacterized protein</fullName>
    </submittedName>
</protein>
<evidence type="ECO:0000256" key="1">
    <source>
        <dbReference type="SAM" id="Phobius"/>
    </source>
</evidence>
<evidence type="ECO:0000313" key="3">
    <source>
        <dbReference type="Proteomes" id="UP000076407"/>
    </source>
</evidence>
<organism evidence="2 3">
    <name type="scientific">Anopheles quadriannulatus</name>
    <name type="common">Mosquito</name>
    <dbReference type="NCBI Taxonomy" id="34691"/>
    <lineage>
        <taxon>Eukaryota</taxon>
        <taxon>Metazoa</taxon>
        <taxon>Ecdysozoa</taxon>
        <taxon>Arthropoda</taxon>
        <taxon>Hexapoda</taxon>
        <taxon>Insecta</taxon>
        <taxon>Pterygota</taxon>
        <taxon>Neoptera</taxon>
        <taxon>Endopterygota</taxon>
        <taxon>Diptera</taxon>
        <taxon>Nematocera</taxon>
        <taxon>Culicoidea</taxon>
        <taxon>Culicidae</taxon>
        <taxon>Anophelinae</taxon>
        <taxon>Anopheles</taxon>
    </lineage>
</organism>
<reference evidence="2" key="1">
    <citation type="submission" date="2020-05" db="UniProtKB">
        <authorList>
            <consortium name="EnsemblMetazoa"/>
        </authorList>
    </citation>
    <scope>IDENTIFICATION</scope>
    <source>
        <strain evidence="2">SANGQUA</strain>
    </source>
</reference>
<proteinExistence type="predicted"/>
<dbReference type="EnsemblMetazoa" id="AQUA015231-RA">
    <property type="protein sequence ID" value="AQUA015231-PA"/>
    <property type="gene ID" value="AQUA015231"/>
</dbReference>
<keyword evidence="1" id="KW-1133">Transmembrane helix</keyword>
<accession>A0A182XTV0</accession>
<feature type="transmembrane region" description="Helical" evidence="1">
    <location>
        <begin position="12"/>
        <end position="45"/>
    </location>
</feature>
<keyword evidence="3" id="KW-1185">Reference proteome</keyword>
<dbReference type="Proteomes" id="UP000076407">
    <property type="component" value="Unassembled WGS sequence"/>
</dbReference>
<name>A0A182XTV0_ANOQN</name>
<keyword evidence="1" id="KW-0812">Transmembrane</keyword>
<sequence>MPVLVPRKANWFLCAFVCFFLFGIEYFITTAELLICFFCVCLAAISLNLTKTQPDDDDEQRAQNARTVVAVTSCPNKAKHNTTAPQKDKVISCLIGRSHPPPQAASTRTRIRTYGQYLQDRQHKSFIPGWMLLVGI</sequence>
<dbReference type="AlphaFoldDB" id="A0A182XTV0"/>
<evidence type="ECO:0000313" key="2">
    <source>
        <dbReference type="EnsemblMetazoa" id="AQUA015231-PA"/>
    </source>
</evidence>
<keyword evidence="1" id="KW-0472">Membrane</keyword>